<comment type="subcellular location">
    <subcellularLocation>
        <location evidence="2 8">Cytoplasm</location>
    </subcellularLocation>
</comment>
<dbReference type="AlphaFoldDB" id="A0A3N1H6X5"/>
<dbReference type="PIRSF" id="PIRSF006431">
    <property type="entry name" value="Pept_S33"/>
    <property type="match status" value="1"/>
</dbReference>
<gene>
    <name evidence="12" type="ORF">EDD40_3638</name>
</gene>
<dbReference type="EC" id="3.4.11.5" evidence="8 10"/>
<evidence type="ECO:0000256" key="9">
    <source>
        <dbReference type="PIRSR" id="PIRSR006431-1"/>
    </source>
</evidence>
<dbReference type="GO" id="GO:0005737">
    <property type="term" value="C:cytoplasm"/>
    <property type="evidence" value="ECO:0007669"/>
    <property type="project" value="UniProtKB-SubCell"/>
</dbReference>
<evidence type="ECO:0000256" key="5">
    <source>
        <dbReference type="ARBA" id="ARBA00022490"/>
    </source>
</evidence>
<feature type="domain" description="AB hydrolase-1" evidence="11">
    <location>
        <begin position="45"/>
        <end position="150"/>
    </location>
</feature>
<evidence type="ECO:0000256" key="6">
    <source>
        <dbReference type="ARBA" id="ARBA00022670"/>
    </source>
</evidence>
<evidence type="ECO:0000256" key="2">
    <source>
        <dbReference type="ARBA" id="ARBA00004496"/>
    </source>
</evidence>
<evidence type="ECO:0000256" key="1">
    <source>
        <dbReference type="ARBA" id="ARBA00001585"/>
    </source>
</evidence>
<keyword evidence="4 8" id="KW-0031">Aminopeptidase</keyword>
<keyword evidence="6 8" id="KW-0645">Protease</keyword>
<feature type="active site" description="Proton donor" evidence="9">
    <location>
        <position position="306"/>
    </location>
</feature>
<dbReference type="InterPro" id="IPR029058">
    <property type="entry name" value="AB_hydrolase_fold"/>
</dbReference>
<dbReference type="PRINTS" id="PR00111">
    <property type="entry name" value="ABHYDROLASE"/>
</dbReference>
<comment type="caution">
    <text evidence="12">The sequence shown here is derived from an EMBL/GenBank/DDBJ whole genome shotgun (WGS) entry which is preliminary data.</text>
</comment>
<dbReference type="PANTHER" id="PTHR43722">
    <property type="entry name" value="PROLINE IMINOPEPTIDASE"/>
    <property type="match status" value="1"/>
</dbReference>
<evidence type="ECO:0000256" key="3">
    <source>
        <dbReference type="ARBA" id="ARBA00010088"/>
    </source>
</evidence>
<feature type="active site" evidence="9">
    <location>
        <position position="278"/>
    </location>
</feature>
<keyword evidence="7 8" id="KW-0378">Hydrolase</keyword>
<dbReference type="Pfam" id="PF00561">
    <property type="entry name" value="Abhydrolase_1"/>
    <property type="match status" value="1"/>
</dbReference>
<evidence type="ECO:0000256" key="4">
    <source>
        <dbReference type="ARBA" id="ARBA00022438"/>
    </source>
</evidence>
<dbReference type="Gene3D" id="3.40.50.1820">
    <property type="entry name" value="alpha/beta hydrolase"/>
    <property type="match status" value="1"/>
</dbReference>
<name>A0A3N1H6X5_9PSEU</name>
<dbReference type="PANTHER" id="PTHR43722:SF1">
    <property type="entry name" value="PROLINE IMINOPEPTIDASE"/>
    <property type="match status" value="1"/>
</dbReference>
<evidence type="ECO:0000313" key="12">
    <source>
        <dbReference type="EMBL" id="ROP38285.1"/>
    </source>
</evidence>
<protein>
    <recommendedName>
        <fullName evidence="8 10">Proline iminopeptidase</fullName>
        <shortName evidence="8">PIP</shortName>
        <ecNumber evidence="8 10">3.4.11.5</ecNumber>
    </recommendedName>
    <alternativeName>
        <fullName evidence="8">Prolyl aminopeptidase</fullName>
    </alternativeName>
</protein>
<reference evidence="12 13" key="1">
    <citation type="submission" date="2018-11" db="EMBL/GenBank/DDBJ databases">
        <title>Sequencing the genomes of 1000 actinobacteria strains.</title>
        <authorList>
            <person name="Klenk H.-P."/>
        </authorList>
    </citation>
    <scope>NUCLEOTIDE SEQUENCE [LARGE SCALE GENOMIC DNA]</scope>
    <source>
        <strain evidence="12 13">DSM 44231</strain>
    </source>
</reference>
<dbReference type="Proteomes" id="UP000268727">
    <property type="component" value="Unassembled WGS sequence"/>
</dbReference>
<accession>A0A3N1H6X5</accession>
<evidence type="ECO:0000259" key="11">
    <source>
        <dbReference type="Pfam" id="PF00561"/>
    </source>
</evidence>
<comment type="catalytic activity">
    <reaction evidence="1 8 10">
        <text>Release of N-terminal proline from a peptide.</text>
        <dbReference type="EC" id="3.4.11.5"/>
    </reaction>
</comment>
<keyword evidence="5 8" id="KW-0963">Cytoplasm</keyword>
<evidence type="ECO:0000256" key="8">
    <source>
        <dbReference type="PIRNR" id="PIRNR006431"/>
    </source>
</evidence>
<dbReference type="PRINTS" id="PR00793">
    <property type="entry name" value="PROAMNOPTASE"/>
</dbReference>
<dbReference type="InterPro" id="IPR000073">
    <property type="entry name" value="AB_hydrolase_1"/>
</dbReference>
<dbReference type="NCBIfam" id="TIGR01249">
    <property type="entry name" value="pro_imino_pep_1"/>
    <property type="match status" value="1"/>
</dbReference>
<dbReference type="SUPFAM" id="SSF53474">
    <property type="entry name" value="alpha/beta-Hydrolases"/>
    <property type="match status" value="1"/>
</dbReference>
<evidence type="ECO:0000256" key="7">
    <source>
        <dbReference type="ARBA" id="ARBA00022801"/>
    </source>
</evidence>
<evidence type="ECO:0000313" key="13">
    <source>
        <dbReference type="Proteomes" id="UP000268727"/>
    </source>
</evidence>
<dbReference type="InterPro" id="IPR005944">
    <property type="entry name" value="Pro_iminopeptidase"/>
</dbReference>
<proteinExistence type="inferred from homology"/>
<keyword evidence="13" id="KW-1185">Reference proteome</keyword>
<dbReference type="InterPro" id="IPR002410">
    <property type="entry name" value="Peptidase_S33"/>
</dbReference>
<organism evidence="12 13">
    <name type="scientific">Saccharothrix texasensis</name>
    <dbReference type="NCBI Taxonomy" id="103734"/>
    <lineage>
        <taxon>Bacteria</taxon>
        <taxon>Bacillati</taxon>
        <taxon>Actinomycetota</taxon>
        <taxon>Actinomycetes</taxon>
        <taxon>Pseudonocardiales</taxon>
        <taxon>Pseudonocardiaceae</taxon>
        <taxon>Saccharothrix</taxon>
    </lineage>
</organism>
<comment type="similarity">
    <text evidence="3 8 10">Belongs to the peptidase S33 family.</text>
</comment>
<feature type="active site" description="Nucleophile" evidence="9">
    <location>
        <position position="125"/>
    </location>
</feature>
<dbReference type="GO" id="GO:0004177">
    <property type="term" value="F:aminopeptidase activity"/>
    <property type="evidence" value="ECO:0007669"/>
    <property type="project" value="UniProtKB-UniRule"/>
</dbReference>
<sequence>MIRSGAFLGHSGRMYPEIEPYDQGLLDVGDGNRVYWEVCGNPYGKPVVFLHGGPGGGSAPVHRRLFDPAVYRIVLIDQRGCGRSLPHASEHGTDLSGNTTWHLVSDLEKVREHLGVDRWQVFGGSWGSTLALAYAQTHPQRVTELVLRGVFTLRRKELDWYYGGGAGFLFPELWEQVVSRVPEGADVIETYGRLLADPDPAVREPAAVAWSVWEGSTVTLLPRPELVEVFAQPRYALAFARIENHYFRHGGWLAEGQLLRDAGKLAGIPGVIVQGRYDLATPAVTAWDLHRAWPGSELVVVPDAGHAFDEPGILRALLAATDRFKAA</sequence>
<evidence type="ECO:0000256" key="10">
    <source>
        <dbReference type="RuleBase" id="RU003421"/>
    </source>
</evidence>
<dbReference type="EMBL" id="RJKM01000001">
    <property type="protein sequence ID" value="ROP38285.1"/>
    <property type="molecule type" value="Genomic_DNA"/>
</dbReference>
<dbReference type="GO" id="GO:0006508">
    <property type="term" value="P:proteolysis"/>
    <property type="evidence" value="ECO:0007669"/>
    <property type="project" value="UniProtKB-KW"/>
</dbReference>